<sequence>MATLAPSPAGRSWQSTPATSAPKQVDGFYTQWMVRLLFLDVALYAIRDTLTGSIRYYMDMFGLSTLWFVPDGLAFVVFAYFCYAAIFQNRSILAGMLVVNFFAAAVIGAIYMNQSSLAFVTGIKAVIPLFVGMAFLDRSITEKRYCRIILFTMMAMSSIGLILAPHSNYPWVGANISNFGFEKTVGKLWWAGGVVRYGGFAGDSTMAAFMVIFPYFLLYKHLPRWANVLLWPVLFYALDISTSKTASGVLAAFVAYYVAIHILVPARRQLGLQQGVAVSSYLLVLFPILMIFTLGGANLDANYPDLFSLQDRIDNSWQKPFEYLSQTYPAGLLTGCGLGCFSYPMTYTEMAGYAVPVDNFYITTYLFLGIPFGILVIAQAFAVRNLRDPSKLALVAMLNIYTITVACYGPSFATIIAGYVFSGLFGKAAFGPSYSRKHRSAVTPVAPAPSAAAEPALRSGISA</sequence>
<evidence type="ECO:0000256" key="1">
    <source>
        <dbReference type="SAM" id="MobiDB-lite"/>
    </source>
</evidence>
<name>A0ABU8RXF1_9SPHN</name>
<feature type="transmembrane region" description="Helical" evidence="2">
    <location>
        <begin position="66"/>
        <end position="86"/>
    </location>
</feature>
<feature type="transmembrane region" description="Helical" evidence="2">
    <location>
        <begin position="394"/>
        <end position="421"/>
    </location>
</feature>
<evidence type="ECO:0000313" key="4">
    <source>
        <dbReference type="Proteomes" id="UP001361239"/>
    </source>
</evidence>
<gene>
    <name evidence="3" type="ORF">WG901_14070</name>
</gene>
<feature type="region of interest" description="Disordered" evidence="1">
    <location>
        <begin position="1"/>
        <end position="22"/>
    </location>
</feature>
<organism evidence="3 4">
    <name type="scientific">Novosphingobium anseongense</name>
    <dbReference type="NCBI Taxonomy" id="3133436"/>
    <lineage>
        <taxon>Bacteria</taxon>
        <taxon>Pseudomonadati</taxon>
        <taxon>Pseudomonadota</taxon>
        <taxon>Alphaproteobacteria</taxon>
        <taxon>Sphingomonadales</taxon>
        <taxon>Sphingomonadaceae</taxon>
        <taxon>Novosphingobium</taxon>
    </lineage>
</organism>
<feature type="transmembrane region" description="Helical" evidence="2">
    <location>
        <begin position="117"/>
        <end position="136"/>
    </location>
</feature>
<feature type="transmembrane region" description="Helical" evidence="2">
    <location>
        <begin position="197"/>
        <end position="218"/>
    </location>
</feature>
<protein>
    <recommendedName>
        <fullName evidence="5">O-antigen ligase-like membrane protein</fullName>
    </recommendedName>
</protein>
<proteinExistence type="predicted"/>
<keyword evidence="2" id="KW-1133">Transmembrane helix</keyword>
<feature type="transmembrane region" description="Helical" evidence="2">
    <location>
        <begin position="93"/>
        <end position="111"/>
    </location>
</feature>
<evidence type="ECO:0000256" key="2">
    <source>
        <dbReference type="SAM" id="Phobius"/>
    </source>
</evidence>
<keyword evidence="4" id="KW-1185">Reference proteome</keyword>
<evidence type="ECO:0008006" key="5">
    <source>
        <dbReference type="Google" id="ProtNLM"/>
    </source>
</evidence>
<feature type="transmembrane region" description="Helical" evidence="2">
    <location>
        <begin position="225"/>
        <end position="242"/>
    </location>
</feature>
<evidence type="ECO:0000313" key="3">
    <source>
        <dbReference type="EMBL" id="MEJ5977771.1"/>
    </source>
</evidence>
<comment type="caution">
    <text evidence="3">The sequence shown here is derived from an EMBL/GenBank/DDBJ whole genome shotgun (WGS) entry which is preliminary data.</text>
</comment>
<reference evidence="3 4" key="1">
    <citation type="submission" date="2024-03" db="EMBL/GenBank/DDBJ databases">
        <authorList>
            <person name="Jo J.-H."/>
        </authorList>
    </citation>
    <scope>NUCLEOTIDE SEQUENCE [LARGE SCALE GENOMIC DNA]</scope>
    <source>
        <strain evidence="3 4">PS1R-30</strain>
    </source>
</reference>
<feature type="transmembrane region" description="Helical" evidence="2">
    <location>
        <begin position="248"/>
        <end position="266"/>
    </location>
</feature>
<keyword evidence="2" id="KW-0472">Membrane</keyword>
<dbReference type="RefSeq" id="WP_339587726.1">
    <property type="nucleotide sequence ID" value="NZ_JBBHJZ010000003.1"/>
</dbReference>
<feature type="transmembrane region" description="Helical" evidence="2">
    <location>
        <begin position="360"/>
        <end position="382"/>
    </location>
</feature>
<keyword evidence="2" id="KW-0812">Transmembrane</keyword>
<dbReference type="Proteomes" id="UP001361239">
    <property type="component" value="Unassembled WGS sequence"/>
</dbReference>
<feature type="transmembrane region" description="Helical" evidence="2">
    <location>
        <begin position="278"/>
        <end position="299"/>
    </location>
</feature>
<dbReference type="EMBL" id="JBBHJZ010000003">
    <property type="protein sequence ID" value="MEJ5977771.1"/>
    <property type="molecule type" value="Genomic_DNA"/>
</dbReference>
<accession>A0ABU8RXF1</accession>
<feature type="compositionally biased region" description="Polar residues" evidence="1">
    <location>
        <begin position="12"/>
        <end position="22"/>
    </location>
</feature>
<feature type="transmembrane region" description="Helical" evidence="2">
    <location>
        <begin position="148"/>
        <end position="165"/>
    </location>
</feature>